<evidence type="ECO:0000313" key="2">
    <source>
        <dbReference type="EMBL" id="JAD70199.1"/>
    </source>
</evidence>
<proteinExistence type="predicted"/>
<dbReference type="AlphaFoldDB" id="A0A0A9C1Q1"/>
<reference evidence="2" key="1">
    <citation type="submission" date="2014-09" db="EMBL/GenBank/DDBJ databases">
        <authorList>
            <person name="Magalhaes I.L.F."/>
            <person name="Oliveira U."/>
            <person name="Santos F.R."/>
            <person name="Vidigal T.H.D.A."/>
            <person name="Brescovit A.D."/>
            <person name="Santos A.J."/>
        </authorList>
    </citation>
    <scope>NUCLEOTIDE SEQUENCE</scope>
    <source>
        <tissue evidence="2">Shoot tissue taken approximately 20 cm above the soil surface</tissue>
    </source>
</reference>
<dbReference type="EMBL" id="GBRH01227696">
    <property type="protein sequence ID" value="JAD70199.1"/>
    <property type="molecule type" value="Transcribed_RNA"/>
</dbReference>
<feature type="compositionally biased region" description="Low complexity" evidence="1">
    <location>
        <begin position="18"/>
        <end position="27"/>
    </location>
</feature>
<protein>
    <submittedName>
        <fullName evidence="2">Uncharacterized protein</fullName>
    </submittedName>
</protein>
<organism evidence="2">
    <name type="scientific">Arundo donax</name>
    <name type="common">Giant reed</name>
    <name type="synonym">Donax arundinaceus</name>
    <dbReference type="NCBI Taxonomy" id="35708"/>
    <lineage>
        <taxon>Eukaryota</taxon>
        <taxon>Viridiplantae</taxon>
        <taxon>Streptophyta</taxon>
        <taxon>Embryophyta</taxon>
        <taxon>Tracheophyta</taxon>
        <taxon>Spermatophyta</taxon>
        <taxon>Magnoliopsida</taxon>
        <taxon>Liliopsida</taxon>
        <taxon>Poales</taxon>
        <taxon>Poaceae</taxon>
        <taxon>PACMAD clade</taxon>
        <taxon>Arundinoideae</taxon>
        <taxon>Arundineae</taxon>
        <taxon>Arundo</taxon>
    </lineage>
</organism>
<feature type="region of interest" description="Disordered" evidence="1">
    <location>
        <begin position="1"/>
        <end position="58"/>
    </location>
</feature>
<reference evidence="2" key="2">
    <citation type="journal article" date="2015" name="Data Brief">
        <title>Shoot transcriptome of the giant reed, Arundo donax.</title>
        <authorList>
            <person name="Barrero R.A."/>
            <person name="Guerrero F.D."/>
            <person name="Moolhuijzen P."/>
            <person name="Goolsby J.A."/>
            <person name="Tidwell J."/>
            <person name="Bellgard S.E."/>
            <person name="Bellgard M.I."/>
        </authorList>
    </citation>
    <scope>NUCLEOTIDE SEQUENCE</scope>
    <source>
        <tissue evidence="2">Shoot tissue taken approximately 20 cm above the soil surface</tissue>
    </source>
</reference>
<evidence type="ECO:0000256" key="1">
    <source>
        <dbReference type="SAM" id="MobiDB-lite"/>
    </source>
</evidence>
<sequence length="80" mass="8526">MARRRQHDLARCPPAHPPAAVAATFHPGQKNEAPPHSLPRSGPSTGSPLLRRSAKEKGLEALESLESLLPSSDEATGEVR</sequence>
<name>A0A0A9C1Q1_ARUDO</name>
<accession>A0A0A9C1Q1</accession>